<proteinExistence type="predicted"/>
<accession>A0A2T6ZS59</accession>
<evidence type="ECO:0000313" key="1">
    <source>
        <dbReference type="EMBL" id="PUU78303.1"/>
    </source>
</evidence>
<sequence length="259" mass="28875">MAAQILAQIHSAFKARSCESLTFSELDPSVSAEILKNLLGQKDTRDLGLRIHFIAPDGYLRIVMASRLHETAVTWMRMEYGLWICHGLLTPSAVCSISDSLSLYDTFVGTFENCKKTPDLCYSPMVNGVMTEFPTIVLESGWLETEAQLKRDSQLWLQGSAGAVRVVFLFKLFHPNVRNEIKATLHVCRLVNNDIDMDTYNIFPAPAEDIAIPSITAEELFRGQYPYGVGHDTVFALSLGGLRYLCGEEIRAQGHLPMA</sequence>
<dbReference type="Proteomes" id="UP000244722">
    <property type="component" value="Unassembled WGS sequence"/>
</dbReference>
<gene>
    <name evidence="1" type="ORF">B9Z19DRAFT_1127014</name>
</gene>
<keyword evidence="2" id="KW-1185">Reference proteome</keyword>
<comment type="caution">
    <text evidence="1">The sequence shown here is derived from an EMBL/GenBank/DDBJ whole genome shotgun (WGS) entry which is preliminary data.</text>
</comment>
<organism evidence="1 2">
    <name type="scientific">Tuber borchii</name>
    <name type="common">White truffle</name>
    <dbReference type="NCBI Taxonomy" id="42251"/>
    <lineage>
        <taxon>Eukaryota</taxon>
        <taxon>Fungi</taxon>
        <taxon>Dikarya</taxon>
        <taxon>Ascomycota</taxon>
        <taxon>Pezizomycotina</taxon>
        <taxon>Pezizomycetes</taxon>
        <taxon>Pezizales</taxon>
        <taxon>Tuberaceae</taxon>
        <taxon>Tuber</taxon>
    </lineage>
</organism>
<dbReference type="AlphaFoldDB" id="A0A2T6ZS59"/>
<dbReference type="STRING" id="42251.A0A2T6ZS59"/>
<evidence type="ECO:0000313" key="2">
    <source>
        <dbReference type="Proteomes" id="UP000244722"/>
    </source>
</evidence>
<protein>
    <submittedName>
        <fullName evidence="1">Uncharacterized protein</fullName>
    </submittedName>
</protein>
<name>A0A2T6ZS59_TUBBO</name>
<dbReference type="EMBL" id="NESQ01000124">
    <property type="protein sequence ID" value="PUU78303.1"/>
    <property type="molecule type" value="Genomic_DNA"/>
</dbReference>
<reference evidence="1 2" key="1">
    <citation type="submission" date="2017-04" db="EMBL/GenBank/DDBJ databases">
        <title>Draft genome sequence of Tuber borchii Vittad., a whitish edible truffle.</title>
        <authorList>
            <consortium name="DOE Joint Genome Institute"/>
            <person name="Murat C."/>
            <person name="Kuo A."/>
            <person name="Barry K.W."/>
            <person name="Clum A."/>
            <person name="Dockter R.B."/>
            <person name="Fauchery L."/>
            <person name="Iotti M."/>
            <person name="Kohler A."/>
            <person name="Labutti K."/>
            <person name="Lindquist E.A."/>
            <person name="Lipzen A."/>
            <person name="Ohm R.A."/>
            <person name="Wang M."/>
            <person name="Grigoriev I.V."/>
            <person name="Zambonelli A."/>
            <person name="Martin F.M."/>
        </authorList>
    </citation>
    <scope>NUCLEOTIDE SEQUENCE [LARGE SCALE GENOMIC DNA]</scope>
    <source>
        <strain evidence="1 2">Tbo3840</strain>
    </source>
</reference>
<dbReference type="OrthoDB" id="76567at2759"/>